<proteinExistence type="predicted"/>
<dbReference type="Proteomes" id="UP000494216">
    <property type="component" value="Unassembled WGS sequence"/>
</dbReference>
<comment type="caution">
    <text evidence="1">The sequence shown here is derived from an EMBL/GenBank/DDBJ whole genome shotgun (WGS) entry which is preliminary data.</text>
</comment>
<evidence type="ECO:0000313" key="2">
    <source>
        <dbReference type="Proteomes" id="UP000494216"/>
    </source>
</evidence>
<protein>
    <submittedName>
        <fullName evidence="1">Uncharacterized protein</fullName>
    </submittedName>
</protein>
<evidence type="ECO:0000313" key="1">
    <source>
        <dbReference type="EMBL" id="CAA9889621.1"/>
    </source>
</evidence>
<name>A0A8S0XHE1_9GAMM</name>
<sequence length="56" mass="6093">MGILAYGFLLPYNFLFSETAGFRLNAPASPSNVGLNARQLQINPVKNCADCWLAGF</sequence>
<keyword evidence="2" id="KW-1185">Reference proteome</keyword>
<accession>A0A8S0XHE1</accession>
<dbReference type="EMBL" id="CADCXN010000019">
    <property type="protein sequence ID" value="CAA9889621.1"/>
    <property type="molecule type" value="Genomic_DNA"/>
</dbReference>
<organism evidence="1 2">
    <name type="scientific">Candidatus Methylobacter favarea</name>
    <dbReference type="NCBI Taxonomy" id="2707345"/>
    <lineage>
        <taxon>Bacteria</taxon>
        <taxon>Pseudomonadati</taxon>
        <taxon>Pseudomonadota</taxon>
        <taxon>Gammaproteobacteria</taxon>
        <taxon>Methylococcales</taxon>
        <taxon>Methylococcaceae</taxon>
        <taxon>Methylobacter</taxon>
    </lineage>
</organism>
<gene>
    <name evidence="1" type="ORF">METHB2_1150004</name>
</gene>
<reference evidence="1 2" key="1">
    <citation type="submission" date="2020-02" db="EMBL/GenBank/DDBJ databases">
        <authorList>
            <person name="Hogendoorn C."/>
        </authorList>
    </citation>
    <scope>NUCLEOTIDE SEQUENCE [LARGE SCALE GENOMIC DNA]</scope>
    <source>
        <strain evidence="1">METHB21</strain>
    </source>
</reference>
<dbReference type="AlphaFoldDB" id="A0A8S0XHE1"/>